<dbReference type="Proteomes" id="UP001561046">
    <property type="component" value="Unassembled WGS sequence"/>
</dbReference>
<protein>
    <recommendedName>
        <fullName evidence="3">Lipoprotein</fullName>
    </recommendedName>
</protein>
<dbReference type="EMBL" id="JBFYGN010000005">
    <property type="protein sequence ID" value="MEX8192395.1"/>
    <property type="molecule type" value="Genomic_DNA"/>
</dbReference>
<keyword evidence="2" id="KW-1185">Reference proteome</keyword>
<dbReference type="RefSeq" id="WP_369337598.1">
    <property type="nucleotide sequence ID" value="NZ_JBFYGN010000005.1"/>
</dbReference>
<accession>A0ABV3ZSR1</accession>
<reference evidence="1 2" key="1">
    <citation type="journal article" date="2013" name="Int. J. Syst. Evol. Microbiol.">
        <title>Comamonas guangdongensis sp. nov., isolated from subterranean forest sediment, and emended description of the genus Comamonas.</title>
        <authorList>
            <person name="Zhang J."/>
            <person name="Wang Y."/>
            <person name="Zhou S."/>
            <person name="Wu C."/>
            <person name="He J."/>
            <person name="Li F."/>
        </authorList>
    </citation>
    <scope>NUCLEOTIDE SEQUENCE [LARGE SCALE GENOMIC DNA]</scope>
    <source>
        <strain evidence="1 2">CCTCC AB2011133</strain>
    </source>
</reference>
<sequence>MRLPCTIALLVAAAALVGCDDKAPAPKYESLPPVISGIGFPLFAPGSQLPSAELSQAQHVHRTRG</sequence>
<evidence type="ECO:0000313" key="2">
    <source>
        <dbReference type="Proteomes" id="UP001561046"/>
    </source>
</evidence>
<organism evidence="1 2">
    <name type="scientific">Comamonas guangdongensis</name>
    <dbReference type="NCBI Taxonomy" id="510515"/>
    <lineage>
        <taxon>Bacteria</taxon>
        <taxon>Pseudomonadati</taxon>
        <taxon>Pseudomonadota</taxon>
        <taxon>Betaproteobacteria</taxon>
        <taxon>Burkholderiales</taxon>
        <taxon>Comamonadaceae</taxon>
        <taxon>Comamonas</taxon>
    </lineage>
</organism>
<comment type="caution">
    <text evidence="1">The sequence shown here is derived from an EMBL/GenBank/DDBJ whole genome shotgun (WGS) entry which is preliminary data.</text>
</comment>
<gene>
    <name evidence="1" type="ORF">AB6724_06035</name>
</gene>
<dbReference type="PROSITE" id="PS51257">
    <property type="entry name" value="PROKAR_LIPOPROTEIN"/>
    <property type="match status" value="1"/>
</dbReference>
<name>A0ABV3ZSR1_9BURK</name>
<evidence type="ECO:0008006" key="3">
    <source>
        <dbReference type="Google" id="ProtNLM"/>
    </source>
</evidence>
<evidence type="ECO:0000313" key="1">
    <source>
        <dbReference type="EMBL" id="MEX8192395.1"/>
    </source>
</evidence>
<proteinExistence type="predicted"/>